<gene>
    <name evidence="1" type="ORF">METZ01_LOCUS133428</name>
</gene>
<reference evidence="1" key="1">
    <citation type="submission" date="2018-05" db="EMBL/GenBank/DDBJ databases">
        <authorList>
            <person name="Lanie J.A."/>
            <person name="Ng W.-L."/>
            <person name="Kazmierczak K.M."/>
            <person name="Andrzejewski T.M."/>
            <person name="Davidsen T.M."/>
            <person name="Wayne K.J."/>
            <person name="Tettelin H."/>
            <person name="Glass J.I."/>
            <person name="Rusch D."/>
            <person name="Podicherti R."/>
            <person name="Tsui H.-C.T."/>
            <person name="Winkler M.E."/>
        </authorList>
    </citation>
    <scope>NUCLEOTIDE SEQUENCE</scope>
</reference>
<protein>
    <submittedName>
        <fullName evidence="1">Uncharacterized protein</fullName>
    </submittedName>
</protein>
<dbReference type="AlphaFoldDB" id="A0A381YUD6"/>
<sequence length="62" mass="7069">VLAPRLLRTRAVLDCGHTPPFTTALKNVKNAPFTTSSITFRTRSVAHLRWTIRWIPDQKTLP</sequence>
<proteinExistence type="predicted"/>
<dbReference type="EMBL" id="UINC01019073">
    <property type="protein sequence ID" value="SVA80574.1"/>
    <property type="molecule type" value="Genomic_DNA"/>
</dbReference>
<name>A0A381YUD6_9ZZZZ</name>
<accession>A0A381YUD6</accession>
<organism evidence="1">
    <name type="scientific">marine metagenome</name>
    <dbReference type="NCBI Taxonomy" id="408172"/>
    <lineage>
        <taxon>unclassified sequences</taxon>
        <taxon>metagenomes</taxon>
        <taxon>ecological metagenomes</taxon>
    </lineage>
</organism>
<evidence type="ECO:0000313" key="1">
    <source>
        <dbReference type="EMBL" id="SVA80574.1"/>
    </source>
</evidence>
<feature type="non-terminal residue" evidence="1">
    <location>
        <position position="1"/>
    </location>
</feature>